<evidence type="ECO:0000256" key="1">
    <source>
        <dbReference type="SAM" id="MobiDB-lite"/>
    </source>
</evidence>
<dbReference type="Proteomes" id="UP001143474">
    <property type="component" value="Unassembled WGS sequence"/>
</dbReference>
<protein>
    <submittedName>
        <fullName evidence="3">Uncharacterized protein</fullName>
    </submittedName>
</protein>
<keyword evidence="2" id="KW-1133">Transmembrane helix</keyword>
<reference evidence="3" key="2">
    <citation type="submission" date="2023-01" db="EMBL/GenBank/DDBJ databases">
        <authorList>
            <person name="Sun Q."/>
            <person name="Evtushenko L."/>
        </authorList>
    </citation>
    <scope>NUCLEOTIDE SEQUENCE</scope>
    <source>
        <strain evidence="3">VKM Ac-2007</strain>
    </source>
</reference>
<evidence type="ECO:0000256" key="2">
    <source>
        <dbReference type="SAM" id="Phobius"/>
    </source>
</evidence>
<dbReference type="EMBL" id="BSEV01000002">
    <property type="protein sequence ID" value="GLK08519.1"/>
    <property type="molecule type" value="Genomic_DNA"/>
</dbReference>
<gene>
    <name evidence="3" type="ORF">GCM10017600_19240</name>
</gene>
<feature type="transmembrane region" description="Helical" evidence="2">
    <location>
        <begin position="53"/>
        <end position="77"/>
    </location>
</feature>
<evidence type="ECO:0000313" key="3">
    <source>
        <dbReference type="EMBL" id="GLK08519.1"/>
    </source>
</evidence>
<organism evidence="3 4">
    <name type="scientific">Streptosporangium carneum</name>
    <dbReference type="NCBI Taxonomy" id="47481"/>
    <lineage>
        <taxon>Bacteria</taxon>
        <taxon>Bacillati</taxon>
        <taxon>Actinomycetota</taxon>
        <taxon>Actinomycetes</taxon>
        <taxon>Streptosporangiales</taxon>
        <taxon>Streptosporangiaceae</taxon>
        <taxon>Streptosporangium</taxon>
    </lineage>
</organism>
<feature type="transmembrane region" description="Helical" evidence="2">
    <location>
        <begin position="83"/>
        <end position="101"/>
    </location>
</feature>
<name>A0A9W6HZI2_9ACTN</name>
<accession>A0A9W6HZI2</accession>
<comment type="caution">
    <text evidence="3">The sequence shown here is derived from an EMBL/GenBank/DDBJ whole genome shotgun (WGS) entry which is preliminary data.</text>
</comment>
<dbReference type="AlphaFoldDB" id="A0A9W6HZI2"/>
<dbReference type="RefSeq" id="WP_271216994.1">
    <property type="nucleotide sequence ID" value="NZ_BAAAVD010000064.1"/>
</dbReference>
<feature type="region of interest" description="Disordered" evidence="1">
    <location>
        <begin position="1"/>
        <end position="22"/>
    </location>
</feature>
<keyword evidence="4" id="KW-1185">Reference proteome</keyword>
<reference evidence="3" key="1">
    <citation type="journal article" date="2014" name="Int. J. Syst. Evol. Microbiol.">
        <title>Complete genome sequence of Corynebacterium casei LMG S-19264T (=DSM 44701T), isolated from a smear-ripened cheese.</title>
        <authorList>
            <consortium name="US DOE Joint Genome Institute (JGI-PGF)"/>
            <person name="Walter F."/>
            <person name="Albersmeier A."/>
            <person name="Kalinowski J."/>
            <person name="Ruckert C."/>
        </authorList>
    </citation>
    <scope>NUCLEOTIDE SEQUENCE</scope>
    <source>
        <strain evidence="3">VKM Ac-2007</strain>
    </source>
</reference>
<feature type="transmembrane region" description="Helical" evidence="2">
    <location>
        <begin position="121"/>
        <end position="142"/>
    </location>
</feature>
<proteinExistence type="predicted"/>
<evidence type="ECO:0000313" key="4">
    <source>
        <dbReference type="Proteomes" id="UP001143474"/>
    </source>
</evidence>
<keyword evidence="2" id="KW-0812">Transmembrane</keyword>
<keyword evidence="2" id="KW-0472">Membrane</keyword>
<sequence length="166" mass="18911">MSDEIHPLSRREGPVPPPEPRRRVVPLDESLPDVCVSRKACFARHVQSEGGMAWLLGGLVFQWALYAVVWAVGVIWWWGPPGLALMSGVTLPLLLLSFVVYRRRGHRGRCWILRSLDPGEVAEALSVLLAPFAWIESLFVWVLWPFRWIGRLFVWIWTCLSALGDL</sequence>